<sequence length="721" mass="81967">MDLISNEQKYLLSKGSGHFVPLDRPGPSLQMLNAFINKYPYSTPLPIPTVLTPIKKQYKIKEKIGAMELNVTEESIKTQESNFQASNITDYVASLPGQVFNATFKLFSGYLDIGGQKFLHYLLTQHENYTEKPLLLWLGDGPGCSSIYEALTNIGPFRVDYNADLLHEDPYSWTQVLESLLIALKVFFERYPVLKSQSLFIFGKGYGSIHALMLADKLLAKNEIELDGIGLVNGLLNYEQIINTVVGEMYFSGLLGKENPSGNMYRSCYKEFISLKSKPLKSKSRVKRQAYHRGDLPLTDEYPFVNQPNRTNYLSTDAFASFPCYMDYSSAVYFNLPGVQRALHVSGEWRKCNSDIDYSRKYFNMEQHLKNILERKHRAIKVMVVDGDSHLYNNFLANQWFIEDFATMYNLDVEHSHSPWTYRLSKTYLKQYAGFAKTFTSKMNDPLSPITKISLVTVKGAGYYIALDRPAPMLQLISNFLGGSNINNTVPVQAPQPILPPYTPPPPLRVTRKEADKVYDLPGLTYDINFDHYAGYLYASDGNYIHYWFVESQSNPATDPLIIWFTGGPGCSSIGALLIENGPFRPNPDGTTLFENVFSWNKFSNVLFLESPRSVGFSYQDKEVNPSEEWNDDMTKYDAYLAIKDFYTVFPEHKNNDLYITGESYGGIYVPTLASLLVDLIKNKTIDWNLKGIAIGNGYLSGIQNVSFFKNDYNFYCTKLS</sequence>
<dbReference type="PANTHER" id="PTHR11802">
    <property type="entry name" value="SERINE PROTEASE FAMILY S10 SERINE CARBOXYPEPTIDASE"/>
    <property type="match status" value="1"/>
</dbReference>
<dbReference type="Gene3D" id="3.40.50.1820">
    <property type="entry name" value="alpha/beta hydrolase"/>
    <property type="match status" value="4"/>
</dbReference>
<evidence type="ECO:0000256" key="1">
    <source>
        <dbReference type="ARBA" id="ARBA00009431"/>
    </source>
</evidence>
<dbReference type="InterPro" id="IPR001563">
    <property type="entry name" value="Peptidase_S10"/>
</dbReference>
<evidence type="ECO:0000313" key="3">
    <source>
        <dbReference type="EMBL" id="VDM99146.1"/>
    </source>
</evidence>
<dbReference type="GO" id="GO:0006508">
    <property type="term" value="P:proteolysis"/>
    <property type="evidence" value="ECO:0007669"/>
    <property type="project" value="UniProtKB-KW"/>
</dbReference>
<proteinExistence type="inferred from homology"/>
<evidence type="ECO:0000313" key="5">
    <source>
        <dbReference type="WBParaSite" id="TCLT_0000293101-mRNA-1"/>
    </source>
</evidence>
<evidence type="ECO:0000256" key="2">
    <source>
        <dbReference type="RuleBase" id="RU361156"/>
    </source>
</evidence>
<dbReference type="WBParaSite" id="TCLT_0000293101-mRNA-1">
    <property type="protein sequence ID" value="TCLT_0000293101-mRNA-1"/>
    <property type="gene ID" value="TCLT_0000293101"/>
</dbReference>
<gene>
    <name evidence="3" type="ORF">TCLT_LOCUS2932</name>
</gene>
<dbReference type="InterPro" id="IPR018202">
    <property type="entry name" value="Ser_caboxypep_ser_AS"/>
</dbReference>
<dbReference type="InterPro" id="IPR029058">
    <property type="entry name" value="AB_hydrolase_fold"/>
</dbReference>
<reference evidence="5" key="1">
    <citation type="submission" date="2017-02" db="UniProtKB">
        <authorList>
            <consortium name="WormBaseParasite"/>
        </authorList>
    </citation>
    <scope>IDENTIFICATION</scope>
</reference>
<protein>
    <recommendedName>
        <fullName evidence="2">Carboxypeptidase</fullName>
        <ecNumber evidence="2">3.4.16.-</ecNumber>
    </recommendedName>
</protein>
<reference evidence="3 4" key="2">
    <citation type="submission" date="2018-11" db="EMBL/GenBank/DDBJ databases">
        <authorList>
            <consortium name="Pathogen Informatics"/>
        </authorList>
    </citation>
    <scope>NUCLEOTIDE SEQUENCE [LARGE SCALE GENOMIC DNA]</scope>
</reference>
<dbReference type="Proteomes" id="UP000276776">
    <property type="component" value="Unassembled WGS sequence"/>
</dbReference>
<keyword evidence="2" id="KW-0121">Carboxypeptidase</keyword>
<evidence type="ECO:0000313" key="4">
    <source>
        <dbReference type="Proteomes" id="UP000276776"/>
    </source>
</evidence>
<organism evidence="5">
    <name type="scientific">Thelazia callipaeda</name>
    <name type="common">Oriental eyeworm</name>
    <name type="synonym">Parasitic nematode</name>
    <dbReference type="NCBI Taxonomy" id="103827"/>
    <lineage>
        <taxon>Eukaryota</taxon>
        <taxon>Metazoa</taxon>
        <taxon>Ecdysozoa</taxon>
        <taxon>Nematoda</taxon>
        <taxon>Chromadorea</taxon>
        <taxon>Rhabditida</taxon>
        <taxon>Spirurina</taxon>
        <taxon>Spiruromorpha</taxon>
        <taxon>Thelazioidea</taxon>
        <taxon>Thelaziidae</taxon>
        <taxon>Thelazia</taxon>
    </lineage>
</organism>
<dbReference type="AlphaFoldDB" id="A0A0N5CRT1"/>
<dbReference type="PRINTS" id="PR00724">
    <property type="entry name" value="CRBOXYPTASEC"/>
</dbReference>
<dbReference type="OMA" id="YLIAYMN"/>
<name>A0A0N5CRT1_THECL</name>
<keyword evidence="2" id="KW-0378">Hydrolase</keyword>
<accession>A0A0N5CRT1</accession>
<dbReference type="OrthoDB" id="443318at2759"/>
<keyword evidence="4" id="KW-1185">Reference proteome</keyword>
<dbReference type="Pfam" id="PF00450">
    <property type="entry name" value="Peptidase_S10"/>
    <property type="match status" value="2"/>
</dbReference>
<dbReference type="STRING" id="103827.A0A0N5CRT1"/>
<comment type="similarity">
    <text evidence="1 2">Belongs to the peptidase S10 family.</text>
</comment>
<dbReference type="EMBL" id="UYYF01000809">
    <property type="protein sequence ID" value="VDM99146.1"/>
    <property type="molecule type" value="Genomic_DNA"/>
</dbReference>
<dbReference type="PROSITE" id="PS00131">
    <property type="entry name" value="CARBOXYPEPT_SER_SER"/>
    <property type="match status" value="1"/>
</dbReference>
<dbReference type="GO" id="GO:0004185">
    <property type="term" value="F:serine-type carboxypeptidase activity"/>
    <property type="evidence" value="ECO:0007669"/>
    <property type="project" value="UniProtKB-UniRule"/>
</dbReference>
<dbReference type="EC" id="3.4.16.-" evidence="2"/>
<dbReference type="SUPFAM" id="SSF53474">
    <property type="entry name" value="alpha/beta-Hydrolases"/>
    <property type="match status" value="2"/>
</dbReference>
<dbReference type="FunFam" id="3.40.50.1820:FF:000540">
    <property type="entry name" value="Carboxypeptidase"/>
    <property type="match status" value="1"/>
</dbReference>
<keyword evidence="2" id="KW-0645">Protease</keyword>
<dbReference type="PANTHER" id="PTHR11802:SF480">
    <property type="entry name" value="CARBOXYPEPTIDASE"/>
    <property type="match status" value="1"/>
</dbReference>